<organism evidence="1 2">
    <name type="scientific">Araneus ventricosus</name>
    <name type="common">Orbweaver spider</name>
    <name type="synonym">Epeira ventricosa</name>
    <dbReference type="NCBI Taxonomy" id="182803"/>
    <lineage>
        <taxon>Eukaryota</taxon>
        <taxon>Metazoa</taxon>
        <taxon>Ecdysozoa</taxon>
        <taxon>Arthropoda</taxon>
        <taxon>Chelicerata</taxon>
        <taxon>Arachnida</taxon>
        <taxon>Araneae</taxon>
        <taxon>Araneomorphae</taxon>
        <taxon>Entelegynae</taxon>
        <taxon>Araneoidea</taxon>
        <taxon>Araneidae</taxon>
        <taxon>Araneus</taxon>
    </lineage>
</organism>
<sequence length="100" mass="11190">MESRFPAVLVLWLGTEFCRGMHGNSEGMEPSAPDPGDFGDDMWDLKSTGIFLVSLLTLQPLGFQIAKFNEIVTLKENVILQVVKFWTKGFQPPFVVIFAP</sequence>
<keyword evidence="2" id="KW-1185">Reference proteome</keyword>
<dbReference type="Proteomes" id="UP000499080">
    <property type="component" value="Unassembled WGS sequence"/>
</dbReference>
<dbReference type="OrthoDB" id="5326588at2759"/>
<proteinExistence type="predicted"/>
<evidence type="ECO:0000313" key="1">
    <source>
        <dbReference type="EMBL" id="GBN21503.1"/>
    </source>
</evidence>
<reference evidence="1 2" key="1">
    <citation type="journal article" date="2019" name="Sci. Rep.">
        <title>Orb-weaving spider Araneus ventricosus genome elucidates the spidroin gene catalogue.</title>
        <authorList>
            <person name="Kono N."/>
            <person name="Nakamura H."/>
            <person name="Ohtoshi R."/>
            <person name="Moran D.A.P."/>
            <person name="Shinohara A."/>
            <person name="Yoshida Y."/>
            <person name="Fujiwara M."/>
            <person name="Mori M."/>
            <person name="Tomita M."/>
            <person name="Arakawa K."/>
        </authorList>
    </citation>
    <scope>NUCLEOTIDE SEQUENCE [LARGE SCALE GENOMIC DNA]</scope>
</reference>
<dbReference type="EMBL" id="BGPR01006746">
    <property type="protein sequence ID" value="GBN21503.1"/>
    <property type="molecule type" value="Genomic_DNA"/>
</dbReference>
<evidence type="ECO:0000313" key="2">
    <source>
        <dbReference type="Proteomes" id="UP000499080"/>
    </source>
</evidence>
<accession>A0A4Y2M4Z3</accession>
<name>A0A4Y2M4Z3_ARAVE</name>
<gene>
    <name evidence="1" type="ORF">AVEN_159702_1</name>
</gene>
<comment type="caution">
    <text evidence="1">The sequence shown here is derived from an EMBL/GenBank/DDBJ whole genome shotgun (WGS) entry which is preliminary data.</text>
</comment>
<protein>
    <submittedName>
        <fullName evidence="1">Uncharacterized protein</fullName>
    </submittedName>
</protein>
<dbReference type="AlphaFoldDB" id="A0A4Y2M4Z3"/>